<sequence length="290" mass="30466">MGIIGSGNIGTDLMYKILRSSSLELSLMAGVDPDSEGLSRARSMGIPTSTESIDAILADKEIQIVFDATSAKAHLTHAPLLKEAGKIAIDLTPASVGDPVVPVVNLNADLPLDNISLITCGAQATVPMVYAVSRVAEVNYAEIVATVSSRSAGPGTRANIDEFTRATARSLEQVGGAKRGKALIILNPAEPPIMMTNTIYVNVLKGVEATIVNSVNEMVAEVQKYVPGYKLKVPPLVEHSPTGEGIMVTIMVEVEGAGDYLPKYAGNLDIITSAAVRVAEKLGKERVTVS</sequence>
<feature type="binding site" evidence="3">
    <location>
        <begin position="6"/>
        <end position="9"/>
    </location>
    <ligand>
        <name>NAD(+)</name>
        <dbReference type="ChEBI" id="CHEBI:57540"/>
    </ligand>
</feature>
<evidence type="ECO:0000256" key="3">
    <source>
        <dbReference type="HAMAP-Rule" id="MF_01657"/>
    </source>
</evidence>
<comment type="caution">
    <text evidence="5">The sequence shown here is derived from an EMBL/GenBank/DDBJ whole genome shotgun (WGS) entry which is preliminary data.</text>
</comment>
<evidence type="ECO:0000256" key="2">
    <source>
        <dbReference type="ARBA" id="ARBA00023027"/>
    </source>
</evidence>
<dbReference type="SMART" id="SM00859">
    <property type="entry name" value="Semialdhyde_dh"/>
    <property type="match status" value="1"/>
</dbReference>
<evidence type="ECO:0000313" key="6">
    <source>
        <dbReference type="Proteomes" id="UP000217785"/>
    </source>
</evidence>
<dbReference type="InterPro" id="IPR003361">
    <property type="entry name" value="Acetaldehyde_dehydrogenase"/>
</dbReference>
<evidence type="ECO:0000256" key="1">
    <source>
        <dbReference type="ARBA" id="ARBA00009244"/>
    </source>
</evidence>
<dbReference type="SUPFAM" id="SSF55347">
    <property type="entry name" value="Glyceraldehyde-3-phosphate dehydrogenase-like, C-terminal domain"/>
    <property type="match status" value="1"/>
</dbReference>
<dbReference type="EMBL" id="BDUF01000086">
    <property type="protein sequence ID" value="GAX91270.1"/>
    <property type="molecule type" value="Genomic_DNA"/>
</dbReference>
<dbReference type="InterPro" id="IPR036291">
    <property type="entry name" value="NAD(P)-bd_dom_sf"/>
</dbReference>
<feature type="binding site" evidence="3">
    <location>
        <begin position="151"/>
        <end position="159"/>
    </location>
    <ligand>
        <name>NAD(+)</name>
        <dbReference type="ChEBI" id="CHEBI:57540"/>
    </ligand>
</feature>
<dbReference type="Gene3D" id="3.40.50.720">
    <property type="entry name" value="NAD(P)-binding Rossmann-like Domain"/>
    <property type="match status" value="1"/>
</dbReference>
<keyword evidence="3" id="KW-0560">Oxidoreductase</keyword>
<evidence type="ECO:0000259" key="4">
    <source>
        <dbReference type="SMART" id="SM00859"/>
    </source>
</evidence>
<feature type="binding site" evidence="3">
    <location>
        <position position="267"/>
    </location>
    <ligand>
        <name>NAD(+)</name>
        <dbReference type="ChEBI" id="CHEBI:57540"/>
    </ligand>
</feature>
<reference evidence="6" key="1">
    <citation type="submission" date="2017-07" db="EMBL/GenBank/DDBJ databases">
        <title>Draft genome sequence of Effusibacillus lacus strain skLN1.</title>
        <authorList>
            <person name="Watanabe M."/>
            <person name="Kojima H."/>
            <person name="Fukui M."/>
        </authorList>
    </citation>
    <scope>NUCLEOTIDE SEQUENCE [LARGE SCALE GENOMIC DNA]</scope>
    <source>
        <strain evidence="6">skLN1</strain>
    </source>
</reference>
<dbReference type="NCBIfam" id="NF006157">
    <property type="entry name" value="PRK08300.1"/>
    <property type="match status" value="1"/>
</dbReference>
<dbReference type="AlphaFoldDB" id="A0A292YS27"/>
<dbReference type="HAMAP" id="MF_01657">
    <property type="entry name" value="Ac_ald_DH_ac"/>
    <property type="match status" value="1"/>
</dbReference>
<dbReference type="Pfam" id="PF01118">
    <property type="entry name" value="Semialdhyde_dh"/>
    <property type="match status" value="1"/>
</dbReference>
<feature type="domain" description="Semialdehyde dehydrogenase NAD-binding" evidence="4">
    <location>
        <begin position="2"/>
        <end position="118"/>
    </location>
</feature>
<keyword evidence="3" id="KW-0058">Aromatic hydrocarbons catabolism</keyword>
<dbReference type="InterPro" id="IPR000534">
    <property type="entry name" value="Semialdehyde_DH_NAD-bd"/>
</dbReference>
<protein>
    <recommendedName>
        <fullName evidence="3">Acetaldehyde dehydrogenase</fullName>
        <ecNumber evidence="3">1.2.1.10</ecNumber>
    </recommendedName>
    <alternativeName>
        <fullName evidence="3">Acetaldehyde dehydrogenase [acetylating]</fullName>
    </alternativeName>
</protein>
<comment type="similarity">
    <text evidence="1 3">Belongs to the acetaldehyde dehydrogenase family.</text>
</comment>
<organism evidence="5 6">
    <name type="scientific">Effusibacillus lacus</name>
    <dbReference type="NCBI Taxonomy" id="1348429"/>
    <lineage>
        <taxon>Bacteria</taxon>
        <taxon>Bacillati</taxon>
        <taxon>Bacillota</taxon>
        <taxon>Bacilli</taxon>
        <taxon>Bacillales</taxon>
        <taxon>Alicyclobacillaceae</taxon>
        <taxon>Effusibacillus</taxon>
    </lineage>
</organism>
<name>A0A292YS27_9BACL</name>
<gene>
    <name evidence="5" type="ORF">EFBL_2936</name>
</gene>
<feature type="active site" description="Acyl-thioester intermediate" evidence="3">
    <location>
        <position position="120"/>
    </location>
</feature>
<dbReference type="Gene3D" id="3.30.360.10">
    <property type="entry name" value="Dihydrodipicolinate Reductase, domain 2"/>
    <property type="match status" value="1"/>
</dbReference>
<dbReference type="SUPFAM" id="SSF51735">
    <property type="entry name" value="NAD(P)-binding Rossmann-fold domains"/>
    <property type="match status" value="1"/>
</dbReference>
<proteinExistence type="inferred from homology"/>
<keyword evidence="6" id="KW-1185">Reference proteome</keyword>
<dbReference type="Pfam" id="PF09290">
    <property type="entry name" value="AcetDehyd-dimer"/>
    <property type="match status" value="1"/>
</dbReference>
<dbReference type="GO" id="GO:0051287">
    <property type="term" value="F:NAD binding"/>
    <property type="evidence" value="ECO:0007669"/>
    <property type="project" value="UniProtKB-UniRule"/>
</dbReference>
<keyword evidence="2 3" id="KW-0520">NAD</keyword>
<dbReference type="GO" id="GO:0008774">
    <property type="term" value="F:acetaldehyde dehydrogenase (acetylating) activity"/>
    <property type="evidence" value="ECO:0007669"/>
    <property type="project" value="UniProtKB-UniRule"/>
</dbReference>
<dbReference type="NCBIfam" id="TIGR03215">
    <property type="entry name" value="ac_ald_DH_ac"/>
    <property type="match status" value="1"/>
</dbReference>
<dbReference type="EC" id="1.2.1.10" evidence="3"/>
<evidence type="ECO:0000313" key="5">
    <source>
        <dbReference type="EMBL" id="GAX91270.1"/>
    </source>
</evidence>
<dbReference type="CDD" id="cd23933">
    <property type="entry name" value="ALDH_C"/>
    <property type="match status" value="1"/>
</dbReference>
<comment type="catalytic activity">
    <reaction evidence="3">
        <text>acetaldehyde + NAD(+) + CoA = acetyl-CoA + NADH + H(+)</text>
        <dbReference type="Rhea" id="RHEA:23288"/>
        <dbReference type="ChEBI" id="CHEBI:15343"/>
        <dbReference type="ChEBI" id="CHEBI:15378"/>
        <dbReference type="ChEBI" id="CHEBI:57287"/>
        <dbReference type="ChEBI" id="CHEBI:57288"/>
        <dbReference type="ChEBI" id="CHEBI:57540"/>
        <dbReference type="ChEBI" id="CHEBI:57945"/>
        <dbReference type="EC" id="1.2.1.10"/>
    </reaction>
</comment>
<dbReference type="PIRSF" id="PIRSF015689">
    <property type="entry name" value="Actaldh_dh_actl"/>
    <property type="match status" value="1"/>
</dbReference>
<accession>A0A292YS27</accession>
<dbReference type="Proteomes" id="UP000217785">
    <property type="component" value="Unassembled WGS sequence"/>
</dbReference>
<dbReference type="InterPro" id="IPR015426">
    <property type="entry name" value="Acetylaldehyde_DH_C"/>
</dbReference>